<feature type="transmembrane region" description="Helical" evidence="2">
    <location>
        <begin position="231"/>
        <end position="252"/>
    </location>
</feature>
<feature type="transmembrane region" description="Helical" evidence="2">
    <location>
        <begin position="64"/>
        <end position="82"/>
    </location>
</feature>
<keyword evidence="4" id="KW-1185">Reference proteome</keyword>
<feature type="transmembrane region" description="Helical" evidence="2">
    <location>
        <begin position="179"/>
        <end position="201"/>
    </location>
</feature>
<dbReference type="OrthoDB" id="191559at2759"/>
<keyword evidence="2" id="KW-0812">Transmembrane</keyword>
<dbReference type="AlphaFoldDB" id="A0A9W7L7R2"/>
<feature type="transmembrane region" description="Helical" evidence="2">
    <location>
        <begin position="94"/>
        <end position="114"/>
    </location>
</feature>
<feature type="transmembrane region" description="Helical" evidence="2">
    <location>
        <begin position="156"/>
        <end position="173"/>
    </location>
</feature>
<evidence type="ECO:0000256" key="1">
    <source>
        <dbReference type="SAM" id="MobiDB-lite"/>
    </source>
</evidence>
<gene>
    <name evidence="3" type="ORF">TrRE_jg3589</name>
</gene>
<feature type="region of interest" description="Disordered" evidence="1">
    <location>
        <begin position="588"/>
        <end position="608"/>
    </location>
</feature>
<feature type="transmembrane region" description="Helical" evidence="2">
    <location>
        <begin position="34"/>
        <end position="52"/>
    </location>
</feature>
<feature type="transmembrane region" description="Helical" evidence="2">
    <location>
        <begin position="335"/>
        <end position="353"/>
    </location>
</feature>
<evidence type="ECO:0000313" key="3">
    <source>
        <dbReference type="EMBL" id="GMI36454.1"/>
    </source>
</evidence>
<keyword evidence="2" id="KW-0472">Membrane</keyword>
<feature type="compositionally biased region" description="Acidic residues" evidence="1">
    <location>
        <begin position="597"/>
        <end position="608"/>
    </location>
</feature>
<name>A0A9W7L7R2_9STRA</name>
<feature type="transmembrane region" description="Helical" evidence="2">
    <location>
        <begin position="126"/>
        <end position="144"/>
    </location>
</feature>
<protein>
    <submittedName>
        <fullName evidence="3">Uncharacterized protein</fullName>
    </submittedName>
</protein>
<feature type="transmembrane region" description="Helical" evidence="2">
    <location>
        <begin position="374"/>
        <end position="395"/>
    </location>
</feature>
<evidence type="ECO:0000256" key="2">
    <source>
        <dbReference type="SAM" id="Phobius"/>
    </source>
</evidence>
<comment type="caution">
    <text evidence="3">The sequence shown here is derived from an EMBL/GenBank/DDBJ whole genome shotgun (WGS) entry which is preliminary data.</text>
</comment>
<dbReference type="EMBL" id="BRXZ01007946">
    <property type="protein sequence ID" value="GMI36454.1"/>
    <property type="molecule type" value="Genomic_DNA"/>
</dbReference>
<proteinExistence type="predicted"/>
<accession>A0A9W7L7R2</accession>
<evidence type="ECO:0000313" key="4">
    <source>
        <dbReference type="Proteomes" id="UP001165082"/>
    </source>
</evidence>
<reference evidence="3" key="1">
    <citation type="submission" date="2022-07" db="EMBL/GenBank/DDBJ databases">
        <title>Genome analysis of Parmales, a sister group of diatoms, reveals the evolutionary specialization of diatoms from phago-mixotrophs to photoautotrophs.</title>
        <authorList>
            <person name="Ban H."/>
            <person name="Sato S."/>
            <person name="Yoshikawa S."/>
            <person name="Kazumasa Y."/>
            <person name="Nakamura Y."/>
            <person name="Ichinomiya M."/>
            <person name="Saitoh K."/>
            <person name="Sato N."/>
            <person name="Blanc-Mathieu R."/>
            <person name="Endo H."/>
            <person name="Kuwata A."/>
            <person name="Ogata H."/>
        </authorList>
    </citation>
    <scope>NUCLEOTIDE SEQUENCE</scope>
</reference>
<feature type="transmembrane region" description="Helical" evidence="2">
    <location>
        <begin position="258"/>
        <end position="280"/>
    </location>
</feature>
<dbReference type="Proteomes" id="UP001165082">
    <property type="component" value="Unassembled WGS sequence"/>
</dbReference>
<keyword evidence="2" id="KW-1133">Transmembrane helix</keyword>
<sequence>MGGMEHKITPAVDRSNSIHKTEIAEHHGMYKPRVYAYIIIISIAYGFLVPFYETSIYGRLIFQVLVPPFLGIFAVFFLTPFANPEFKHTTNHKMMYALFMVVGIVIKGVAIFGVDNNQSDSRKVEGAYDAVAESVWSFVVYIIYISKNKDYNETYLKYVLPPLYVFSTIYSLLRGFSGYAALSGAIVWGVYSLIVGCFLFYDQPVAFFRRKYNHPRLGWVKTPIGFDGVYYSYYIFMALSIGPGAGIILAYTTHRDPVYYEAVLKSISIQFFGVAVINIIERISLRASSETRCHPMSLQFYLLIDTIQAILFLETEAFGWTFIKVALVQQVGGLFLHSGMKEVILWVLGIAYNDQSPLISRSMNQLKMQFSMNMFINMSSFIIAYTVFAFESIALDIAPSYNMTLKNTTTDGVNEVWSYQEKGCALTCLGFRTDRGVSVANSPEVVMSRETSSAGEVLGAAFFMRVIFWIIEKRLCVRLHAKFSNWSIAAEEQRETARYDRTTRDEITVKIEDMEPHEFSKWLRGNYANVLSADAERLGVDDVEYINDPQFSLDRLNEDQLWDDTNALRKAFYTKCVDAKEFGVEIRRHKKKSNQQEEAEDEDDEDEEAAKLRRIINDKDFSNIRSIPIPFLCLSLWMSIHHTVMAFRTATEMMIDDVSESEGSDHIFVKEYAD</sequence>
<organism evidence="3 4">
    <name type="scientific">Triparma retinervis</name>
    <dbReference type="NCBI Taxonomy" id="2557542"/>
    <lineage>
        <taxon>Eukaryota</taxon>
        <taxon>Sar</taxon>
        <taxon>Stramenopiles</taxon>
        <taxon>Ochrophyta</taxon>
        <taxon>Bolidophyceae</taxon>
        <taxon>Parmales</taxon>
        <taxon>Triparmaceae</taxon>
        <taxon>Triparma</taxon>
    </lineage>
</organism>
<feature type="transmembrane region" description="Helical" evidence="2">
    <location>
        <begin position="300"/>
        <end position="323"/>
    </location>
</feature>